<comment type="caution">
    <text evidence="3">The sequence shown here is derived from an EMBL/GenBank/DDBJ whole genome shotgun (WGS) entry which is preliminary data.</text>
</comment>
<dbReference type="AlphaFoldDB" id="A0AAN7PC70"/>
<protein>
    <recommendedName>
        <fullName evidence="2">EB domain-containing protein</fullName>
    </recommendedName>
</protein>
<dbReference type="PANTHER" id="PTHR39069:SF8">
    <property type="entry name" value="FI17111P1"/>
    <property type="match status" value="1"/>
</dbReference>
<feature type="domain" description="EB" evidence="2">
    <location>
        <begin position="18"/>
        <end position="54"/>
    </location>
</feature>
<dbReference type="Proteomes" id="UP001353858">
    <property type="component" value="Unassembled WGS sequence"/>
</dbReference>
<evidence type="ECO:0000259" key="2">
    <source>
        <dbReference type="Pfam" id="PF01683"/>
    </source>
</evidence>
<organism evidence="3 4">
    <name type="scientific">Aquatica leii</name>
    <dbReference type="NCBI Taxonomy" id="1421715"/>
    <lineage>
        <taxon>Eukaryota</taxon>
        <taxon>Metazoa</taxon>
        <taxon>Ecdysozoa</taxon>
        <taxon>Arthropoda</taxon>
        <taxon>Hexapoda</taxon>
        <taxon>Insecta</taxon>
        <taxon>Pterygota</taxon>
        <taxon>Neoptera</taxon>
        <taxon>Endopterygota</taxon>
        <taxon>Coleoptera</taxon>
        <taxon>Polyphaga</taxon>
        <taxon>Elateriformia</taxon>
        <taxon>Elateroidea</taxon>
        <taxon>Lampyridae</taxon>
        <taxon>Luciolinae</taxon>
        <taxon>Aquatica</taxon>
    </lineage>
</organism>
<evidence type="ECO:0000313" key="4">
    <source>
        <dbReference type="Proteomes" id="UP001353858"/>
    </source>
</evidence>
<evidence type="ECO:0000313" key="3">
    <source>
        <dbReference type="EMBL" id="KAK4882357.1"/>
    </source>
</evidence>
<feature type="chain" id="PRO_5042843546" description="EB domain-containing protein" evidence="1">
    <location>
        <begin position="19"/>
        <end position="185"/>
    </location>
</feature>
<sequence>MRLLILLIIIRLSKVAICLKEIAIGEDCHRNEECRFMKYSKCLNKKCTCNTEFVYSVKLMMCLLKAESISSECLETIQCISTLSSASECHQGMCKCKNSYSYKNNINKCVLDILLVKECEIDSDCHYRGTDEDQFECFLGICKCKMPYVKHQGYCVQNSSWTWTSFTLGDVLPYMLTYAFFYVIR</sequence>
<keyword evidence="1" id="KW-0732">Signal</keyword>
<dbReference type="EMBL" id="JARPUR010000002">
    <property type="protein sequence ID" value="KAK4882357.1"/>
    <property type="molecule type" value="Genomic_DNA"/>
</dbReference>
<gene>
    <name evidence="3" type="ORF">RN001_005676</name>
</gene>
<dbReference type="InterPro" id="IPR006149">
    <property type="entry name" value="EB_dom"/>
</dbReference>
<accession>A0AAN7PC70</accession>
<reference evidence="4" key="1">
    <citation type="submission" date="2023-01" db="EMBL/GenBank/DDBJ databases">
        <title>Key to firefly adult light organ development and bioluminescence: homeobox transcription factors regulate luciferase expression and transportation to peroxisome.</title>
        <authorList>
            <person name="Fu X."/>
        </authorList>
    </citation>
    <scope>NUCLEOTIDE SEQUENCE [LARGE SCALE GENOMIC DNA]</scope>
</reference>
<keyword evidence="4" id="KW-1185">Reference proteome</keyword>
<feature type="signal peptide" evidence="1">
    <location>
        <begin position="1"/>
        <end position="18"/>
    </location>
</feature>
<evidence type="ECO:0000256" key="1">
    <source>
        <dbReference type="SAM" id="SignalP"/>
    </source>
</evidence>
<name>A0AAN7PC70_9COLE</name>
<dbReference type="PANTHER" id="PTHR39069">
    <property type="entry name" value="ECDYSONE-INDUCIBLE GENE E1, ISOFORM A"/>
    <property type="match status" value="1"/>
</dbReference>
<proteinExistence type="predicted"/>
<dbReference type="Pfam" id="PF01683">
    <property type="entry name" value="EB"/>
    <property type="match status" value="2"/>
</dbReference>
<feature type="domain" description="EB" evidence="2">
    <location>
        <begin position="107"/>
        <end position="155"/>
    </location>
</feature>